<evidence type="ECO:0000256" key="9">
    <source>
        <dbReference type="RuleBase" id="RU361276"/>
    </source>
</evidence>
<evidence type="ECO:0000256" key="4">
    <source>
        <dbReference type="ARBA" id="ARBA00022723"/>
    </source>
</evidence>
<comment type="catalytic activity">
    <reaction evidence="1 9">
        <text>a ribonucleoside 5'-phosphate + H2O = a ribonucleoside + phosphate</text>
        <dbReference type="Rhea" id="RHEA:12484"/>
        <dbReference type="ChEBI" id="CHEBI:15377"/>
        <dbReference type="ChEBI" id="CHEBI:18254"/>
        <dbReference type="ChEBI" id="CHEBI:43474"/>
        <dbReference type="ChEBI" id="CHEBI:58043"/>
        <dbReference type="EC" id="3.1.3.5"/>
    </reaction>
</comment>
<keyword evidence="11" id="KW-1185">Reference proteome</keyword>
<dbReference type="Gene3D" id="1.10.150.340">
    <property type="entry name" value="Pyrimidine 5'-nucleotidase (UMPH-1), N-terminal domain"/>
    <property type="match status" value="1"/>
</dbReference>
<proteinExistence type="inferred from homology"/>
<protein>
    <recommendedName>
        <fullName evidence="3 9">5'-nucleotidase</fullName>
        <ecNumber evidence="3 9">3.1.3.5</ecNumber>
    </recommendedName>
</protein>
<dbReference type="PANTHER" id="PTHR13045:SF0">
    <property type="entry name" value="7-METHYLGUANOSINE PHOSPHATE-SPECIFIC 5'-NUCLEOTIDASE"/>
    <property type="match status" value="1"/>
</dbReference>
<dbReference type="InterPro" id="IPR006434">
    <property type="entry name" value="Pyrimidine_nucleotidase_eu"/>
</dbReference>
<name>A0AA36CU84_9BILA</name>
<evidence type="ECO:0000256" key="1">
    <source>
        <dbReference type="ARBA" id="ARBA00000815"/>
    </source>
</evidence>
<evidence type="ECO:0000256" key="5">
    <source>
        <dbReference type="ARBA" id="ARBA00022741"/>
    </source>
</evidence>
<keyword evidence="8 9" id="KW-0546">Nucleotide metabolism</keyword>
<evidence type="ECO:0000256" key="3">
    <source>
        <dbReference type="ARBA" id="ARBA00012643"/>
    </source>
</evidence>
<feature type="non-terminal residue" evidence="10">
    <location>
        <position position="303"/>
    </location>
</feature>
<keyword evidence="9" id="KW-0963">Cytoplasm</keyword>
<dbReference type="Pfam" id="PF05822">
    <property type="entry name" value="UMPH-1"/>
    <property type="match status" value="1"/>
</dbReference>
<dbReference type="SUPFAM" id="SSF56784">
    <property type="entry name" value="HAD-like"/>
    <property type="match status" value="1"/>
</dbReference>
<evidence type="ECO:0000256" key="7">
    <source>
        <dbReference type="ARBA" id="ARBA00022842"/>
    </source>
</evidence>
<accession>A0AA36CU84</accession>
<dbReference type="EC" id="3.1.3.5" evidence="3 9"/>
<dbReference type="GO" id="GO:0009117">
    <property type="term" value="P:nucleotide metabolic process"/>
    <property type="evidence" value="ECO:0007669"/>
    <property type="project" value="UniProtKB-KW"/>
</dbReference>
<keyword evidence="7" id="KW-0460">Magnesium</keyword>
<comment type="caution">
    <text evidence="10">The sequence shown here is derived from an EMBL/GenBank/DDBJ whole genome shotgun (WGS) entry which is preliminary data.</text>
</comment>
<dbReference type="GO" id="GO:0005737">
    <property type="term" value="C:cytoplasm"/>
    <property type="evidence" value="ECO:0007669"/>
    <property type="project" value="UniProtKB-SubCell"/>
</dbReference>
<sequence>MTILSPLDTLLSLSYVKCRDRALVERKLRDIVADGIDKLMVITDFDYTLSRAIDEEGERCSTTHGVFDAFADEIQPGLSRKFTDLKNIYYPIEFDPHMTIEEKTPHMEDWWNTSHGYIVSAGFTRHDIEGFVRKSRVLLRSGAESWLRGLQSSKVPVVIFSAGVGDVIEIKLQQQFGQVPPNVHILGNLMSYDAKGKVCAFSEPLIHTFCKNSSVIDKAAPFHRAVEARPNVLLMGDSLGDVHMDVGIDHQGHTLRVGYLNFPSDHLLEKFLHGYDIVIINDQTINIPETITKLATVAQKTRV</sequence>
<dbReference type="GO" id="GO:0000287">
    <property type="term" value="F:magnesium ion binding"/>
    <property type="evidence" value="ECO:0007669"/>
    <property type="project" value="InterPro"/>
</dbReference>
<dbReference type="GO" id="GO:0008253">
    <property type="term" value="F:5'-nucleotidase activity"/>
    <property type="evidence" value="ECO:0007669"/>
    <property type="project" value="UniProtKB-EC"/>
</dbReference>
<organism evidence="10 11">
    <name type="scientific">Mesorhabditis spiculigera</name>
    <dbReference type="NCBI Taxonomy" id="96644"/>
    <lineage>
        <taxon>Eukaryota</taxon>
        <taxon>Metazoa</taxon>
        <taxon>Ecdysozoa</taxon>
        <taxon>Nematoda</taxon>
        <taxon>Chromadorea</taxon>
        <taxon>Rhabditida</taxon>
        <taxon>Rhabditina</taxon>
        <taxon>Rhabditomorpha</taxon>
        <taxon>Rhabditoidea</taxon>
        <taxon>Rhabditidae</taxon>
        <taxon>Mesorhabditinae</taxon>
        <taxon>Mesorhabditis</taxon>
    </lineage>
</organism>
<dbReference type="SFLD" id="SFLDG01128">
    <property type="entry name" value="C1.4:_5'-Nucleotidase_Like"/>
    <property type="match status" value="1"/>
</dbReference>
<dbReference type="AlphaFoldDB" id="A0AA36CU84"/>
<keyword evidence="4" id="KW-0479">Metal-binding</keyword>
<dbReference type="Gene3D" id="3.40.50.1000">
    <property type="entry name" value="HAD superfamily/HAD-like"/>
    <property type="match status" value="1"/>
</dbReference>
<evidence type="ECO:0000256" key="2">
    <source>
        <dbReference type="ARBA" id="ARBA00008389"/>
    </source>
</evidence>
<dbReference type="InterPro" id="IPR023214">
    <property type="entry name" value="HAD_sf"/>
</dbReference>
<dbReference type="EMBL" id="CATQJA010002630">
    <property type="protein sequence ID" value="CAJ0574461.1"/>
    <property type="molecule type" value="Genomic_DNA"/>
</dbReference>
<dbReference type="PANTHER" id="PTHR13045">
    <property type="entry name" value="5'-NUCLEOTIDASE"/>
    <property type="match status" value="1"/>
</dbReference>
<comment type="subcellular location">
    <subcellularLocation>
        <location evidence="9">Cytoplasm</location>
    </subcellularLocation>
</comment>
<gene>
    <name evidence="10" type="ORF">MSPICULIGERA_LOCUS12794</name>
</gene>
<evidence type="ECO:0000256" key="8">
    <source>
        <dbReference type="ARBA" id="ARBA00023080"/>
    </source>
</evidence>
<dbReference type="InterPro" id="IPR036412">
    <property type="entry name" value="HAD-like_sf"/>
</dbReference>
<comment type="similarity">
    <text evidence="2 9">Belongs to the pyrimidine 5'-nucleotidase family.</text>
</comment>
<dbReference type="FunFam" id="1.10.150.340:FF:000001">
    <property type="entry name" value="Cytosolic 5-nucleotidase 3-like"/>
    <property type="match status" value="1"/>
</dbReference>
<dbReference type="NCBIfam" id="TIGR01544">
    <property type="entry name" value="HAD-SF-IE"/>
    <property type="match status" value="1"/>
</dbReference>
<keyword evidence="6 9" id="KW-0378">Hydrolase</keyword>
<keyword evidence="5 9" id="KW-0547">Nucleotide-binding</keyword>
<dbReference type="SFLD" id="SFLDS00003">
    <property type="entry name" value="Haloacid_Dehalogenase"/>
    <property type="match status" value="1"/>
</dbReference>
<dbReference type="GO" id="GO:0000166">
    <property type="term" value="F:nucleotide binding"/>
    <property type="evidence" value="ECO:0007669"/>
    <property type="project" value="UniProtKB-KW"/>
</dbReference>
<evidence type="ECO:0000313" key="10">
    <source>
        <dbReference type="EMBL" id="CAJ0574461.1"/>
    </source>
</evidence>
<reference evidence="10" key="1">
    <citation type="submission" date="2023-06" db="EMBL/GenBank/DDBJ databases">
        <authorList>
            <person name="Delattre M."/>
        </authorList>
    </citation>
    <scope>NUCLEOTIDE SEQUENCE</scope>
    <source>
        <strain evidence="10">AF72</strain>
    </source>
</reference>
<dbReference type="Proteomes" id="UP001177023">
    <property type="component" value="Unassembled WGS sequence"/>
</dbReference>
<evidence type="ECO:0000313" key="11">
    <source>
        <dbReference type="Proteomes" id="UP001177023"/>
    </source>
</evidence>
<evidence type="ECO:0000256" key="6">
    <source>
        <dbReference type="ARBA" id="ARBA00022801"/>
    </source>
</evidence>